<organism evidence="5">
    <name type="scientific">Taenia asiatica</name>
    <name type="common">Asian tapeworm</name>
    <dbReference type="NCBI Taxonomy" id="60517"/>
    <lineage>
        <taxon>Eukaryota</taxon>
        <taxon>Metazoa</taxon>
        <taxon>Spiralia</taxon>
        <taxon>Lophotrochozoa</taxon>
        <taxon>Platyhelminthes</taxon>
        <taxon>Cestoda</taxon>
        <taxon>Eucestoda</taxon>
        <taxon>Cyclophyllidea</taxon>
        <taxon>Taeniidae</taxon>
        <taxon>Taenia</taxon>
    </lineage>
</organism>
<dbReference type="PANTHER" id="PTHR14963">
    <property type="entry name" value="RHO GTPASE ACTIVATING PROTEIN 18,19-RELATED"/>
    <property type="match status" value="1"/>
</dbReference>
<sequence length="493" mass="54775">MLIGKENQAYAACFDYGQRLLEAVQETPEVNDFRIRCPGKFRSICFLHLSFAIDVPLNLFHEFNSSDQIVNVPSGRRMFSRLRRCNGGDFQSLPLTPGLLEKLIYLMTMLESTGGFQAEGVFRKTGSLTQQRTVTEALLHPDFNCTTFGWTEFSPHELAGALKSIISHLAQPLLTSTLTPLFLEAARLWGCEAGSQGGKENMSPMDLLAYGKQVKSLRLLVQLLPAANRTLLKQLLRLLGLVSEHVMQSRMTGVALGTVFGPVFVPSAFGEAINGPQRKSSNSFKNRYQGAILLATRLIELNKKLFLLPTALLEDIRHNAKESLRPEAKERQEDRDTLRCSPYRWGRHLRRSSSPLQTSVRFASLSAISTSVASLQTPPPEETVIRGVSNATPPTATTIAESPTNNNSMRAHLTWIATFTLERHPSSCCMFYLDDYVAIFDIYALDVANDPGGHTRSQLPVVYFTCLEYFVKTGITTVTLVIAKSSSQTYLNA</sequence>
<dbReference type="Pfam" id="PF00620">
    <property type="entry name" value="RhoGAP"/>
    <property type="match status" value="1"/>
</dbReference>
<dbReference type="Proteomes" id="UP000282613">
    <property type="component" value="Unassembled WGS sequence"/>
</dbReference>
<dbReference type="EMBL" id="UYRS01018922">
    <property type="protein sequence ID" value="VDK41235.1"/>
    <property type="molecule type" value="Genomic_DNA"/>
</dbReference>
<dbReference type="InterPro" id="IPR000198">
    <property type="entry name" value="RhoGAP_dom"/>
</dbReference>
<dbReference type="GO" id="GO:0005096">
    <property type="term" value="F:GTPase activator activity"/>
    <property type="evidence" value="ECO:0007669"/>
    <property type="project" value="UniProtKB-KW"/>
</dbReference>
<dbReference type="SUPFAM" id="SSF48350">
    <property type="entry name" value="GTPase activation domain, GAP"/>
    <property type="match status" value="1"/>
</dbReference>
<dbReference type="OrthoDB" id="10061772at2759"/>
<name>A0A0R3WDP5_TAEAS</name>
<evidence type="ECO:0000313" key="4">
    <source>
        <dbReference type="Proteomes" id="UP000282613"/>
    </source>
</evidence>
<dbReference type="GO" id="GO:0051056">
    <property type="term" value="P:regulation of small GTPase mediated signal transduction"/>
    <property type="evidence" value="ECO:0007669"/>
    <property type="project" value="TreeGrafter"/>
</dbReference>
<dbReference type="WBParaSite" id="TASK_0000889601-mRNA-1">
    <property type="protein sequence ID" value="TASK_0000889601-mRNA-1"/>
    <property type="gene ID" value="TASK_0000889601"/>
</dbReference>
<evidence type="ECO:0000313" key="3">
    <source>
        <dbReference type="EMBL" id="VDK41235.1"/>
    </source>
</evidence>
<protein>
    <submittedName>
        <fullName evidence="5">Rho-GAP domain-containing protein</fullName>
    </submittedName>
</protein>
<dbReference type="PANTHER" id="PTHR14963:SF7">
    <property type="entry name" value="RHO GTPASE-ACTIVATING PROTEIN 19"/>
    <property type="match status" value="1"/>
</dbReference>
<reference evidence="3 4" key="2">
    <citation type="submission" date="2018-11" db="EMBL/GenBank/DDBJ databases">
        <authorList>
            <consortium name="Pathogen Informatics"/>
        </authorList>
    </citation>
    <scope>NUCLEOTIDE SEQUENCE [LARGE SCALE GENOMIC DNA]</scope>
</reference>
<evidence type="ECO:0000259" key="2">
    <source>
        <dbReference type="PROSITE" id="PS50238"/>
    </source>
</evidence>
<dbReference type="InterPro" id="IPR008936">
    <property type="entry name" value="Rho_GTPase_activation_prot"/>
</dbReference>
<dbReference type="PROSITE" id="PS50238">
    <property type="entry name" value="RHOGAP"/>
    <property type="match status" value="1"/>
</dbReference>
<keyword evidence="4" id="KW-1185">Reference proteome</keyword>
<dbReference type="Gene3D" id="1.10.555.10">
    <property type="entry name" value="Rho GTPase activation protein"/>
    <property type="match status" value="1"/>
</dbReference>
<reference evidence="5" key="1">
    <citation type="submission" date="2017-02" db="UniProtKB">
        <authorList>
            <consortium name="WormBaseParasite"/>
        </authorList>
    </citation>
    <scope>IDENTIFICATION</scope>
</reference>
<dbReference type="GO" id="GO:0007165">
    <property type="term" value="P:signal transduction"/>
    <property type="evidence" value="ECO:0007669"/>
    <property type="project" value="InterPro"/>
</dbReference>
<proteinExistence type="predicted"/>
<dbReference type="AlphaFoldDB" id="A0A0R3WDP5"/>
<accession>A0A0R3WDP5</accession>
<gene>
    <name evidence="3" type="ORF">TASK_LOCUS8897</name>
</gene>
<evidence type="ECO:0000256" key="1">
    <source>
        <dbReference type="ARBA" id="ARBA00022468"/>
    </source>
</evidence>
<keyword evidence="1" id="KW-0343">GTPase activation</keyword>
<dbReference type="GO" id="GO:0005737">
    <property type="term" value="C:cytoplasm"/>
    <property type="evidence" value="ECO:0007669"/>
    <property type="project" value="TreeGrafter"/>
</dbReference>
<feature type="domain" description="Rho-GAP" evidence="2">
    <location>
        <begin position="88"/>
        <end position="306"/>
    </location>
</feature>
<evidence type="ECO:0000313" key="5">
    <source>
        <dbReference type="WBParaSite" id="TASK_0000889601-mRNA-1"/>
    </source>
</evidence>
<dbReference type="STRING" id="60517.A0A0R3WDP5"/>
<dbReference type="SMART" id="SM00324">
    <property type="entry name" value="RhoGAP"/>
    <property type="match status" value="1"/>
</dbReference>